<dbReference type="InterPro" id="IPR034441">
    <property type="entry name" value="Bursicon_suB"/>
</dbReference>
<feature type="signal peptide" evidence="2">
    <location>
        <begin position="1"/>
        <end position="25"/>
    </location>
</feature>
<evidence type="ECO:0000256" key="2">
    <source>
        <dbReference type="SAM" id="SignalP"/>
    </source>
</evidence>
<dbReference type="SMART" id="SM00041">
    <property type="entry name" value="CT"/>
    <property type="match status" value="1"/>
</dbReference>
<dbReference type="Proteomes" id="UP000694941">
    <property type="component" value="Unplaced"/>
</dbReference>
<sequence>MMTPVSLVILCLTLASNVLLFHSNALDISDLKNSMSAMERTTCGTHRSEIHISKEEQDEVGNIVRTCEGTVAVTKCEGTCVSQIQPSVKTPSGFFKDCQCCRETVMETKNVELKECFNSDGKRIFDNEKTMTIRLQEPSKCACHKCGH</sequence>
<evidence type="ECO:0000259" key="3">
    <source>
        <dbReference type="SMART" id="SM00041"/>
    </source>
</evidence>
<keyword evidence="2" id="KW-0732">Signal</keyword>
<dbReference type="InterPro" id="IPR006207">
    <property type="entry name" value="Cys_knot_C"/>
</dbReference>
<accession>A0ABM1C231</accession>
<dbReference type="RefSeq" id="XP_013792859.1">
    <property type="nucleotide sequence ID" value="XM_013937405.2"/>
</dbReference>
<gene>
    <name evidence="5" type="primary">LOC106476778</name>
</gene>
<dbReference type="GeneID" id="106476778"/>
<name>A0ABM1C231_LIMPO</name>
<keyword evidence="4" id="KW-1185">Reference proteome</keyword>
<dbReference type="PANTHER" id="PTHR41151">
    <property type="entry name" value="PARTNER OF BURSICON"/>
    <property type="match status" value="1"/>
</dbReference>
<proteinExistence type="predicted"/>
<evidence type="ECO:0000313" key="4">
    <source>
        <dbReference type="Proteomes" id="UP000694941"/>
    </source>
</evidence>
<reference evidence="5" key="1">
    <citation type="submission" date="2025-08" db="UniProtKB">
        <authorList>
            <consortium name="RefSeq"/>
        </authorList>
    </citation>
    <scope>IDENTIFICATION</scope>
    <source>
        <tissue evidence="5">Muscle</tissue>
    </source>
</reference>
<feature type="chain" id="PRO_5046375098" evidence="2">
    <location>
        <begin position="26"/>
        <end position="148"/>
    </location>
</feature>
<dbReference type="Gene3D" id="2.10.90.10">
    <property type="entry name" value="Cystine-knot cytokines"/>
    <property type="match status" value="1"/>
</dbReference>
<dbReference type="InterPro" id="IPR029034">
    <property type="entry name" value="Cystine-knot_cytokine"/>
</dbReference>
<dbReference type="PANTHER" id="PTHR41151:SF1">
    <property type="entry name" value="PARTNER OF BURSICON"/>
    <property type="match status" value="1"/>
</dbReference>
<protein>
    <submittedName>
        <fullName evidence="5">Partner of bursicon-like</fullName>
    </submittedName>
</protein>
<keyword evidence="1" id="KW-1015">Disulfide bond</keyword>
<evidence type="ECO:0000313" key="5">
    <source>
        <dbReference type="RefSeq" id="XP_013792859.1"/>
    </source>
</evidence>
<feature type="domain" description="CTCK" evidence="3">
    <location>
        <begin position="55"/>
        <end position="147"/>
    </location>
</feature>
<organism evidence="4 5">
    <name type="scientific">Limulus polyphemus</name>
    <name type="common">Atlantic horseshoe crab</name>
    <dbReference type="NCBI Taxonomy" id="6850"/>
    <lineage>
        <taxon>Eukaryota</taxon>
        <taxon>Metazoa</taxon>
        <taxon>Ecdysozoa</taxon>
        <taxon>Arthropoda</taxon>
        <taxon>Chelicerata</taxon>
        <taxon>Merostomata</taxon>
        <taxon>Xiphosura</taxon>
        <taxon>Limulidae</taxon>
        <taxon>Limulus</taxon>
    </lineage>
</organism>
<evidence type="ECO:0000256" key="1">
    <source>
        <dbReference type="ARBA" id="ARBA00023157"/>
    </source>
</evidence>